<evidence type="ECO:0000313" key="3">
    <source>
        <dbReference type="Proteomes" id="UP000077521"/>
    </source>
</evidence>
<feature type="compositionally biased region" description="Polar residues" evidence="1">
    <location>
        <begin position="377"/>
        <end position="386"/>
    </location>
</feature>
<organism evidence="2 3">
    <name type="scientific">Tilletia indica</name>
    <dbReference type="NCBI Taxonomy" id="43049"/>
    <lineage>
        <taxon>Eukaryota</taxon>
        <taxon>Fungi</taxon>
        <taxon>Dikarya</taxon>
        <taxon>Basidiomycota</taxon>
        <taxon>Ustilaginomycotina</taxon>
        <taxon>Exobasidiomycetes</taxon>
        <taxon>Tilletiales</taxon>
        <taxon>Tilletiaceae</taxon>
        <taxon>Tilletia</taxon>
    </lineage>
</organism>
<proteinExistence type="predicted"/>
<feature type="compositionally biased region" description="Pro residues" evidence="1">
    <location>
        <begin position="1150"/>
        <end position="1159"/>
    </location>
</feature>
<protein>
    <submittedName>
        <fullName evidence="2">Uncharacterized protein</fullName>
    </submittedName>
</protein>
<feature type="compositionally biased region" description="Low complexity" evidence="1">
    <location>
        <begin position="1160"/>
        <end position="1181"/>
    </location>
</feature>
<keyword evidence="3" id="KW-1185">Reference proteome</keyword>
<feature type="compositionally biased region" description="Low complexity" evidence="1">
    <location>
        <begin position="117"/>
        <end position="128"/>
    </location>
</feature>
<feature type="compositionally biased region" description="Low complexity" evidence="1">
    <location>
        <begin position="566"/>
        <end position="580"/>
    </location>
</feature>
<feature type="compositionally biased region" description="Low complexity" evidence="1">
    <location>
        <begin position="1206"/>
        <end position="1217"/>
    </location>
</feature>
<feature type="region of interest" description="Disordered" evidence="1">
    <location>
        <begin position="1"/>
        <end position="51"/>
    </location>
</feature>
<feature type="compositionally biased region" description="Basic and acidic residues" evidence="1">
    <location>
        <begin position="714"/>
        <end position="728"/>
    </location>
</feature>
<gene>
    <name evidence="2" type="ORF">A4X13_0g1399</name>
</gene>
<feature type="compositionally biased region" description="Basic and acidic residues" evidence="1">
    <location>
        <begin position="1288"/>
        <end position="1298"/>
    </location>
</feature>
<evidence type="ECO:0000313" key="2">
    <source>
        <dbReference type="EMBL" id="KAE8258863.1"/>
    </source>
</evidence>
<feature type="compositionally biased region" description="Polar residues" evidence="1">
    <location>
        <begin position="818"/>
        <end position="831"/>
    </location>
</feature>
<reference evidence="2" key="1">
    <citation type="submission" date="2016-04" db="EMBL/GenBank/DDBJ databases">
        <authorList>
            <person name="Nguyen H.D."/>
            <person name="Samba Siva P."/>
            <person name="Cullis J."/>
            <person name="Levesque C.A."/>
            <person name="Hambleton S."/>
        </authorList>
    </citation>
    <scope>NUCLEOTIDE SEQUENCE</scope>
    <source>
        <strain evidence="2">DAOMC 236416</strain>
    </source>
</reference>
<feature type="compositionally biased region" description="Basic and acidic residues" evidence="1">
    <location>
        <begin position="506"/>
        <end position="518"/>
    </location>
</feature>
<dbReference type="EMBL" id="LWDF02000054">
    <property type="protein sequence ID" value="KAE8258863.1"/>
    <property type="molecule type" value="Genomic_DNA"/>
</dbReference>
<feature type="compositionally biased region" description="Basic and acidic residues" evidence="1">
    <location>
        <begin position="489"/>
        <end position="498"/>
    </location>
</feature>
<accession>A0A177TF79</accession>
<feature type="compositionally biased region" description="Basic and acidic residues" evidence="1">
    <location>
        <begin position="536"/>
        <end position="565"/>
    </location>
</feature>
<feature type="compositionally biased region" description="Polar residues" evidence="1">
    <location>
        <begin position="841"/>
        <end position="851"/>
    </location>
</feature>
<sequence>MSSGSAPSQGRRFPIVKQEPRDDDDGSASTASQPPPVSVLTKMSNEDVPPPGFEMTYSSSLRFFFWNNPTTGERRICPQILAIMDQLDPRTRAGIRHLQQRSSPAMPSEDRSQQVFSPPTSSVASPSTQHQRAPSYSTDGDAAPALAPAVTAVPASGKQSGAQLTALALERLRKIRPQALTQALQGEPPSSASSPTTLQHPFHVQQAGASEMSPPDSQGAESGGPAPAFRIMGVSAPHPLDSEPASAPSADIPVPNPPSQPSPALSGSRPRSAESLLARMAELSQANLGPLTLPDKPPSSQPLTTPITEQRTSTAPAEDTSAPSSSAQSQSLLARLKLATNAPDAQAPRVVSIRGVAMHDPVEQAHPTGPASDRPADSNQQVNTNSENRRPDSPVAHRSPRQGHARLASVESSYRPRDNRPRSPSPYSQRRVSGGGDRYTADPRYGSSDEARRRDRERSEREREDSYYRRSGDGYFAPPAGYASSTASRNRERSERGHSRSRSPSPRRERPIDRRYAPDPRWNGVIGVPAQASSDSHSRRGSEDARREYDRVRQRSSYDSERDRQSPVSPFSSRPAAARSIQNSRQYEGEETERRLAEEERRRAQVLQEGEDRRRRILAAEAAEQERQRRADDKGEADRKRREQMAREYKEKEAEKERQQVKAREKLRLDKELEEERRKAAERAEAEAKAKAAAAAKAKAKAEADAAAAAAAKVEAERKAREAAELQKRMAGQEIRGRSSQGMDVDEDQSTRASGPSLQDRLGLNGRQRQASPDQARATKVTEALAREKDSTNGVGTKRTRDADGVESSNKARRTQEAQDSAANGQNSTMSLAERIALPGSSANQERVNGRQQQAEAPPPAAQGQPLATVASDRGFTIAGSGRNRPPEGSHSEAPSGRVSPAALPSPRPEVSTTSVYHSGHNAVPDAALSTFAGVEQSSADEAQIKRQLRVRLEELRLQAIHAEMNLIRYRIGDDVSSGPSGPSGGPSDSDMLGTNYTIGGVSQLLNPSMGMGGPVAANTAAGGSAPGSAYPSMLKTGIAGRATGHAAVSSMEGEAHAAPIVEIAGRARQVMPSGADEVGGGAGVTAASAAAPHLPASAVPVQALAQKPDVAQQGRSSNDAPSDTSAPTKQPQQQQAVKGKASLPARSSPQPPGAPPQRPQGVESAQQQSKQKQRPQQAQAGSADDQKQAAKVPRDGSKNRGSGGSQQAVQGQSAQGQRGGGGGSGGGGGGGGGGREDAWEYVLPADPRTGYQPPPRKRQEQLSNRNPGGGRGGREREQDGDSLGYERGSEGGRRGPQERGGGGGGGGQNQGRRRR</sequence>
<feature type="compositionally biased region" description="Basic and acidic residues" evidence="1">
    <location>
        <begin position="592"/>
        <end position="603"/>
    </location>
</feature>
<feature type="region of interest" description="Disordered" evidence="1">
    <location>
        <begin position="97"/>
        <end position="143"/>
    </location>
</feature>
<dbReference type="Proteomes" id="UP000077521">
    <property type="component" value="Unassembled WGS sequence"/>
</dbReference>
<feature type="compositionally biased region" description="Gly residues" evidence="1">
    <location>
        <begin position="1299"/>
        <end position="1310"/>
    </location>
</feature>
<feature type="compositionally biased region" description="Gly residues" evidence="1">
    <location>
        <begin position="1218"/>
        <end position="1234"/>
    </location>
</feature>
<feature type="compositionally biased region" description="Basic and acidic residues" evidence="1">
    <location>
        <begin position="447"/>
        <end position="472"/>
    </location>
</feature>
<feature type="compositionally biased region" description="Polar residues" evidence="1">
    <location>
        <begin position="129"/>
        <end position="138"/>
    </location>
</feature>
<feature type="compositionally biased region" description="Basic and acidic residues" evidence="1">
    <location>
        <begin position="1185"/>
        <end position="1199"/>
    </location>
</feature>
<feature type="compositionally biased region" description="Polar residues" evidence="1">
    <location>
        <begin position="1114"/>
        <end position="1137"/>
    </location>
</feature>
<name>A0A177TF79_9BASI</name>
<feature type="compositionally biased region" description="Low complexity" evidence="1">
    <location>
        <begin position="852"/>
        <end position="868"/>
    </location>
</feature>
<evidence type="ECO:0000256" key="1">
    <source>
        <dbReference type="SAM" id="MobiDB-lite"/>
    </source>
</evidence>
<feature type="compositionally biased region" description="Polar residues" evidence="1">
    <location>
        <begin position="301"/>
        <end position="315"/>
    </location>
</feature>
<feature type="compositionally biased region" description="Low complexity" evidence="1">
    <location>
        <begin position="321"/>
        <end position="339"/>
    </location>
</feature>
<reference evidence="2" key="2">
    <citation type="journal article" date="2019" name="IMA Fungus">
        <title>Genome sequencing and comparison of five Tilletia species to identify candidate genes for the detection of regulated species infecting wheat.</title>
        <authorList>
            <person name="Nguyen H.D.T."/>
            <person name="Sultana T."/>
            <person name="Kesanakurti P."/>
            <person name="Hambleton S."/>
        </authorList>
    </citation>
    <scope>NUCLEOTIDE SEQUENCE</scope>
    <source>
        <strain evidence="2">DAOMC 236416</strain>
    </source>
</reference>
<feature type="region of interest" description="Disordered" evidence="1">
    <location>
        <begin position="205"/>
        <end position="916"/>
    </location>
</feature>
<comment type="caution">
    <text evidence="2">The sequence shown here is derived from an EMBL/GenBank/DDBJ whole genome shotgun (WGS) entry which is preliminary data.</text>
</comment>
<feature type="region of interest" description="Disordered" evidence="1">
    <location>
        <begin position="1108"/>
        <end position="1316"/>
    </location>
</feature>
<feature type="compositionally biased region" description="Basic and acidic residues" evidence="1">
    <location>
        <begin position="624"/>
        <end position="690"/>
    </location>
</feature>